<feature type="transmembrane region" description="Helical" evidence="7">
    <location>
        <begin position="455"/>
        <end position="476"/>
    </location>
</feature>
<sequence>MSLQRWAVDMRRCDPASPHRTRYAFLSSTCGSAVYAESIRDLTSKTGFSPELHNSTVHGHSWWWLDVACPTVDDMQALSNHFAIHALTTEDIISHETKEKVELFSGYYFLSLRLAENTTDMRKSPWNAYILVFPRGTLSFTFREGLDTVKILENIEELRCSMDLNGDLLRCIIIDSVIDSFSSLSSEVEREVGVLTAGTIFNSSKDIHIMLMRIYRCRQRIIRAEYLMNGKTNVFIGLPSFASSAELDNWVSSIQSRVTSLASEFTDHEQKMLRLLSYGSHCIPVDTRWGNSWVLKGLDEGLISTTVVQNSFIDEFDMNASYLNSSQRANRLSNLTSMVHIGSIPGALIAFILCEKIGLLWSMRQLCLLWLAGVVVVITSTGNLGQLYAGRFIMGMGVGQAGVVAPTYLAEIAPAHARGMLVSIFAMSEYVGIMIGYFSAWGASLHIPSSSAMQWIIPQSIQIIVAGFLFLSSFMCEESPRHLGKNGEWEKAKHALGNIWGLSIENPELVSEIQGIQAQLHTDYGQSLGGSWIKPLKELLMVKENQRRLLFVISAQVLAQWSGANSLTTYAPQLFSLFGIQGQSTKLFVTAVFGAVKLIASLLCGVLLIDHIGRKRSLTSGILVQQVAILYIAIFLTVRSHWSGDESGSMSRAAIAAIIFMYVVGIGWAMGWNSIQYIINAEIFPLPVRSTGSSLLMTFHYANRYGISKAVPSMLLENALQPKGTFWFFSVMTFFGLLWTLLLLPETAGQSLEETNALFS</sequence>
<dbReference type="PRINTS" id="PR00171">
    <property type="entry name" value="SUGRTRNSPORT"/>
</dbReference>
<evidence type="ECO:0000256" key="3">
    <source>
        <dbReference type="ARBA" id="ARBA00022448"/>
    </source>
</evidence>
<dbReference type="InterPro" id="IPR002523">
    <property type="entry name" value="MgTranspt_CorA/ZnTranspt_ZntB"/>
</dbReference>
<dbReference type="PROSITE" id="PS00216">
    <property type="entry name" value="SUGAR_TRANSPORT_1"/>
    <property type="match status" value="1"/>
</dbReference>
<feature type="transmembrane region" description="Helical" evidence="7">
    <location>
        <begin position="388"/>
        <end position="409"/>
    </location>
</feature>
<dbReference type="GO" id="GO:0046873">
    <property type="term" value="F:metal ion transmembrane transporter activity"/>
    <property type="evidence" value="ECO:0007669"/>
    <property type="project" value="InterPro"/>
</dbReference>
<dbReference type="EMBL" id="MDYO01000035">
    <property type="protein sequence ID" value="OQD93122.1"/>
    <property type="molecule type" value="Genomic_DNA"/>
</dbReference>
<dbReference type="Proteomes" id="UP000191612">
    <property type="component" value="Unassembled WGS sequence"/>
</dbReference>
<feature type="transmembrane region" description="Helical" evidence="7">
    <location>
        <begin position="366"/>
        <end position="382"/>
    </location>
</feature>
<organism evidence="9 10">
    <name type="scientific">Penicillium solitum</name>
    <dbReference type="NCBI Taxonomy" id="60172"/>
    <lineage>
        <taxon>Eukaryota</taxon>
        <taxon>Fungi</taxon>
        <taxon>Dikarya</taxon>
        <taxon>Ascomycota</taxon>
        <taxon>Pezizomycotina</taxon>
        <taxon>Eurotiomycetes</taxon>
        <taxon>Eurotiomycetidae</taxon>
        <taxon>Eurotiales</taxon>
        <taxon>Aspergillaceae</taxon>
        <taxon>Penicillium</taxon>
    </lineage>
</organism>
<comment type="caution">
    <text evidence="9">The sequence shown here is derived from an EMBL/GenBank/DDBJ whole genome shotgun (WGS) entry which is preliminary data.</text>
</comment>
<feature type="transmembrane region" description="Helical" evidence="7">
    <location>
        <begin position="724"/>
        <end position="744"/>
    </location>
</feature>
<proteinExistence type="inferred from homology"/>
<dbReference type="GO" id="GO:0005351">
    <property type="term" value="F:carbohydrate:proton symporter activity"/>
    <property type="evidence" value="ECO:0007669"/>
    <property type="project" value="TreeGrafter"/>
</dbReference>
<evidence type="ECO:0000256" key="5">
    <source>
        <dbReference type="ARBA" id="ARBA00022989"/>
    </source>
</evidence>
<dbReference type="NCBIfam" id="TIGR00879">
    <property type="entry name" value="SP"/>
    <property type="match status" value="1"/>
</dbReference>
<comment type="similarity">
    <text evidence="2">Belongs to the major facilitator superfamily. Sugar transporter (TC 2.A.1.1) family.</text>
</comment>
<dbReference type="AlphaFoldDB" id="A0A1V6QW05"/>
<evidence type="ECO:0000256" key="2">
    <source>
        <dbReference type="ARBA" id="ARBA00010992"/>
    </source>
</evidence>
<evidence type="ECO:0000259" key="8">
    <source>
        <dbReference type="PROSITE" id="PS50850"/>
    </source>
</evidence>
<dbReference type="Gene3D" id="3.30.460.20">
    <property type="entry name" value="CorA soluble domain-like"/>
    <property type="match status" value="1"/>
</dbReference>
<evidence type="ECO:0000256" key="4">
    <source>
        <dbReference type="ARBA" id="ARBA00022692"/>
    </source>
</evidence>
<accession>A0A1V6QW05</accession>
<dbReference type="SUPFAM" id="SSF103473">
    <property type="entry name" value="MFS general substrate transporter"/>
    <property type="match status" value="1"/>
</dbReference>
<feature type="domain" description="Major facilitator superfamily (MFS) profile" evidence="8">
    <location>
        <begin position="285"/>
        <end position="748"/>
    </location>
</feature>
<dbReference type="InterPro" id="IPR005828">
    <property type="entry name" value="MFS_sugar_transport-like"/>
</dbReference>
<protein>
    <recommendedName>
        <fullName evidence="8">Major facilitator superfamily (MFS) profile domain-containing protein</fullName>
    </recommendedName>
</protein>
<dbReference type="InterPro" id="IPR050360">
    <property type="entry name" value="MFS_Sugar_Transporters"/>
</dbReference>
<feature type="transmembrane region" description="Helical" evidence="7">
    <location>
        <begin position="421"/>
        <end position="443"/>
    </location>
</feature>
<dbReference type="GO" id="GO:0016020">
    <property type="term" value="C:membrane"/>
    <property type="evidence" value="ECO:0007669"/>
    <property type="project" value="UniProtKB-SubCell"/>
</dbReference>
<keyword evidence="6 7" id="KW-0472">Membrane</keyword>
<dbReference type="InterPro" id="IPR045861">
    <property type="entry name" value="CorA_cytoplasmic_dom"/>
</dbReference>
<dbReference type="PROSITE" id="PS50850">
    <property type="entry name" value="MFS"/>
    <property type="match status" value="1"/>
</dbReference>
<feature type="transmembrane region" description="Helical" evidence="7">
    <location>
        <begin position="621"/>
        <end position="638"/>
    </location>
</feature>
<comment type="subcellular location">
    <subcellularLocation>
        <location evidence="1">Membrane</location>
        <topology evidence="1">Multi-pass membrane protein</topology>
    </subcellularLocation>
</comment>
<gene>
    <name evidence="9" type="ORF">PENSOL_c035G02012</name>
</gene>
<feature type="transmembrane region" description="Helical" evidence="7">
    <location>
        <begin position="335"/>
        <end position="354"/>
    </location>
</feature>
<dbReference type="Pfam" id="PF00083">
    <property type="entry name" value="Sugar_tr"/>
    <property type="match status" value="1"/>
</dbReference>
<dbReference type="PANTHER" id="PTHR48022">
    <property type="entry name" value="PLASTIDIC GLUCOSE TRANSPORTER 4"/>
    <property type="match status" value="1"/>
</dbReference>
<dbReference type="InterPro" id="IPR036259">
    <property type="entry name" value="MFS_trans_sf"/>
</dbReference>
<dbReference type="PROSITE" id="PS00217">
    <property type="entry name" value="SUGAR_TRANSPORT_2"/>
    <property type="match status" value="1"/>
</dbReference>
<dbReference type="InterPro" id="IPR003663">
    <property type="entry name" value="Sugar/inositol_transpt"/>
</dbReference>
<dbReference type="PANTHER" id="PTHR48022:SF8">
    <property type="entry name" value="MAJOR FACILITATOR SUPERFAMILY (MFS) PROFILE DOMAIN-CONTAINING PROTEIN-RELATED"/>
    <property type="match status" value="1"/>
</dbReference>
<dbReference type="Pfam" id="PF01544">
    <property type="entry name" value="CorA"/>
    <property type="match status" value="1"/>
</dbReference>
<reference evidence="10" key="1">
    <citation type="journal article" date="2017" name="Nat. Microbiol.">
        <title>Global analysis of biosynthetic gene clusters reveals vast potential of secondary metabolite production in Penicillium species.</title>
        <authorList>
            <person name="Nielsen J.C."/>
            <person name="Grijseels S."/>
            <person name="Prigent S."/>
            <person name="Ji B."/>
            <person name="Dainat J."/>
            <person name="Nielsen K.F."/>
            <person name="Frisvad J.C."/>
            <person name="Workman M."/>
            <person name="Nielsen J."/>
        </authorList>
    </citation>
    <scope>NUCLEOTIDE SEQUENCE [LARGE SCALE GENOMIC DNA]</scope>
    <source>
        <strain evidence="10">IBT 29525</strain>
    </source>
</reference>
<evidence type="ECO:0000256" key="1">
    <source>
        <dbReference type="ARBA" id="ARBA00004141"/>
    </source>
</evidence>
<evidence type="ECO:0000256" key="7">
    <source>
        <dbReference type="SAM" id="Phobius"/>
    </source>
</evidence>
<keyword evidence="10" id="KW-1185">Reference proteome</keyword>
<dbReference type="InterPro" id="IPR020846">
    <property type="entry name" value="MFS_dom"/>
</dbReference>
<name>A0A1V6QW05_9EURO</name>
<keyword evidence="3" id="KW-0813">Transport</keyword>
<evidence type="ECO:0000256" key="6">
    <source>
        <dbReference type="ARBA" id="ARBA00023136"/>
    </source>
</evidence>
<keyword evidence="5 7" id="KW-1133">Transmembrane helix</keyword>
<dbReference type="Gene3D" id="1.20.1250.20">
    <property type="entry name" value="MFS general substrate transporter like domains"/>
    <property type="match status" value="1"/>
</dbReference>
<keyword evidence="4 7" id="KW-0812">Transmembrane</keyword>
<feature type="transmembrane region" description="Helical" evidence="7">
    <location>
        <begin position="549"/>
        <end position="567"/>
    </location>
</feature>
<feature type="transmembrane region" description="Helical" evidence="7">
    <location>
        <begin position="650"/>
        <end position="670"/>
    </location>
</feature>
<dbReference type="InterPro" id="IPR005829">
    <property type="entry name" value="Sugar_transporter_CS"/>
</dbReference>
<dbReference type="STRING" id="60172.A0A1V6QW05"/>
<dbReference type="SUPFAM" id="SSF143865">
    <property type="entry name" value="CorA soluble domain-like"/>
    <property type="match status" value="1"/>
</dbReference>
<evidence type="ECO:0000313" key="10">
    <source>
        <dbReference type="Proteomes" id="UP000191612"/>
    </source>
</evidence>
<feature type="transmembrane region" description="Helical" evidence="7">
    <location>
        <begin position="587"/>
        <end position="609"/>
    </location>
</feature>
<evidence type="ECO:0000313" key="9">
    <source>
        <dbReference type="EMBL" id="OQD93122.1"/>
    </source>
</evidence>